<dbReference type="Proteomes" id="UP000682733">
    <property type="component" value="Unassembled WGS sequence"/>
</dbReference>
<gene>
    <name evidence="6" type="ORF">OVA965_LOCUS19766</name>
    <name evidence="7" type="ORF">TMI583_LOCUS19925</name>
</gene>
<dbReference type="Pfam" id="PF01347">
    <property type="entry name" value="Vitellogenin_N"/>
    <property type="match status" value="1"/>
</dbReference>
<protein>
    <recommendedName>
        <fullName evidence="5">Vitellogenin domain-containing protein</fullName>
    </recommendedName>
</protein>
<dbReference type="PANTHER" id="PTHR23345:SF15">
    <property type="entry name" value="VITELLOGENIN 1-RELATED"/>
    <property type="match status" value="1"/>
</dbReference>
<dbReference type="Proteomes" id="UP000677228">
    <property type="component" value="Unassembled WGS sequence"/>
</dbReference>
<feature type="domain" description="Vitellogenin" evidence="5">
    <location>
        <begin position="12"/>
        <end position="457"/>
    </location>
</feature>
<keyword evidence="1" id="KW-0732">Signal</keyword>
<sequence>MSPLFFPIANLIAPGSSLLYKYSTSSKLSVAGGQNDVQSKITADVHIKGSGDCNYAVQLRNVKITETYDEKDETVSLGDSQKDLESTIVRFRWIDGLIVLLEADQSAKVENVNFIKGVLSTLQVTSPVAADGTTIVREEDVHGVCTTRYSFEKQGGNTQINKDKQLSTCSKDKLFLSASPVLTTLLGPLIDKVFSSETRYVCKTSVNGNKQIQTVKCKIVEITEEHGKSGSPHNHGDKDSDEDDTSSEELIKYDDSAKDDDDEGSSKVIYIKQEITLQTGAANLDGTAIRNVNRQTLQFVPSATYARTNEKVEALSSKIQGLLNSKDWDQLAASRFLEVANELRQMDRSSLNFLKGNPQLKQLVSTFMNTVYADQTASLLNLDETTLKFNNPLAVYYIDNPSVELVDQIIRGARKLNAEQVEDFVGPAATIIKHYAARRNKNADEVMIKLIDVHYKK</sequence>
<evidence type="ECO:0000313" key="7">
    <source>
        <dbReference type="EMBL" id="CAF3878798.1"/>
    </source>
</evidence>
<dbReference type="Gene3D" id="2.30.230.10">
    <property type="entry name" value="Lipovitellin, beta-sheet shell regions, chain A"/>
    <property type="match status" value="1"/>
</dbReference>
<evidence type="ECO:0000259" key="5">
    <source>
        <dbReference type="PROSITE" id="PS51211"/>
    </source>
</evidence>
<dbReference type="InterPro" id="IPR015819">
    <property type="entry name" value="Lipid_transp_b-sht_shell"/>
</dbReference>
<comment type="caution">
    <text evidence="6">The sequence shown here is derived from an EMBL/GenBank/DDBJ whole genome shotgun (WGS) entry which is preliminary data.</text>
</comment>
<evidence type="ECO:0000313" key="8">
    <source>
        <dbReference type="Proteomes" id="UP000677228"/>
    </source>
</evidence>
<name>A0A8S2E4S6_9BILA</name>
<dbReference type="AlphaFoldDB" id="A0A8S2E4S6"/>
<dbReference type="GO" id="GO:0005319">
    <property type="term" value="F:lipid transporter activity"/>
    <property type="evidence" value="ECO:0007669"/>
    <property type="project" value="InterPro"/>
</dbReference>
<evidence type="ECO:0000256" key="2">
    <source>
        <dbReference type="ARBA" id="ARBA00022761"/>
    </source>
</evidence>
<feature type="region of interest" description="Disordered" evidence="4">
    <location>
        <begin position="224"/>
        <end position="247"/>
    </location>
</feature>
<dbReference type="InterPro" id="IPR050733">
    <property type="entry name" value="Vitellogenin/Apolipophorin"/>
</dbReference>
<dbReference type="SMART" id="SM00638">
    <property type="entry name" value="LPD_N"/>
    <property type="match status" value="1"/>
</dbReference>
<evidence type="ECO:0000313" key="6">
    <source>
        <dbReference type="EMBL" id="CAF1111074.1"/>
    </source>
</evidence>
<evidence type="ECO:0000256" key="4">
    <source>
        <dbReference type="SAM" id="MobiDB-lite"/>
    </source>
</evidence>
<dbReference type="SUPFAM" id="SSF56968">
    <property type="entry name" value="Lipovitellin-phosvitin complex, beta-sheet shell regions"/>
    <property type="match status" value="1"/>
</dbReference>
<dbReference type="PROSITE" id="PS51211">
    <property type="entry name" value="VITELLOGENIN"/>
    <property type="match status" value="1"/>
</dbReference>
<reference evidence="6" key="1">
    <citation type="submission" date="2021-02" db="EMBL/GenBank/DDBJ databases">
        <authorList>
            <person name="Nowell W R."/>
        </authorList>
    </citation>
    <scope>NUCLEOTIDE SEQUENCE</scope>
</reference>
<keyword evidence="2" id="KW-0758">Storage protein</keyword>
<comment type="caution">
    <text evidence="3">Lacks conserved residue(s) required for the propagation of feature annotation.</text>
</comment>
<organism evidence="6 8">
    <name type="scientific">Didymodactylos carnosus</name>
    <dbReference type="NCBI Taxonomy" id="1234261"/>
    <lineage>
        <taxon>Eukaryota</taxon>
        <taxon>Metazoa</taxon>
        <taxon>Spiralia</taxon>
        <taxon>Gnathifera</taxon>
        <taxon>Rotifera</taxon>
        <taxon>Eurotatoria</taxon>
        <taxon>Bdelloidea</taxon>
        <taxon>Philodinida</taxon>
        <taxon>Philodinidae</taxon>
        <taxon>Didymodactylos</taxon>
    </lineage>
</organism>
<proteinExistence type="predicted"/>
<dbReference type="InterPro" id="IPR001747">
    <property type="entry name" value="Vitellogenin_N"/>
</dbReference>
<feature type="compositionally biased region" description="Basic and acidic residues" evidence="4">
    <location>
        <begin position="224"/>
        <end position="238"/>
    </location>
</feature>
<dbReference type="PANTHER" id="PTHR23345">
    <property type="entry name" value="VITELLOGENIN-RELATED"/>
    <property type="match status" value="1"/>
</dbReference>
<evidence type="ECO:0000256" key="3">
    <source>
        <dbReference type="PROSITE-ProRule" id="PRU00557"/>
    </source>
</evidence>
<dbReference type="InterPro" id="IPR015816">
    <property type="entry name" value="Vitellinogen_b-sht_N"/>
</dbReference>
<dbReference type="EMBL" id="CAJOBA010013289">
    <property type="protein sequence ID" value="CAF3878798.1"/>
    <property type="molecule type" value="Genomic_DNA"/>
</dbReference>
<accession>A0A8S2E4S6</accession>
<dbReference type="EMBL" id="CAJNOK010010277">
    <property type="protein sequence ID" value="CAF1111074.1"/>
    <property type="molecule type" value="Genomic_DNA"/>
</dbReference>
<evidence type="ECO:0000256" key="1">
    <source>
        <dbReference type="ARBA" id="ARBA00022729"/>
    </source>
</evidence>